<reference evidence="10 11" key="1">
    <citation type="submission" date="2019-03" db="EMBL/GenBank/DDBJ databases">
        <title>Sequencing 25 genomes of Wallemia mellicola.</title>
        <authorList>
            <person name="Gostincar C."/>
        </authorList>
    </citation>
    <scope>NUCLEOTIDE SEQUENCE [LARGE SCALE GENOMIC DNA]</scope>
    <source>
        <strain evidence="9 11">EXF-1274</strain>
        <strain evidence="8 10">EXF-1277</strain>
    </source>
</reference>
<keyword evidence="4 5" id="KW-0408">Iron</keyword>
<keyword evidence="3" id="KW-0560">Oxidoreductase</keyword>
<dbReference type="InterPro" id="IPR027450">
    <property type="entry name" value="AlkB-like"/>
</dbReference>
<dbReference type="GO" id="GO:0051213">
    <property type="term" value="F:dioxygenase activity"/>
    <property type="evidence" value="ECO:0007669"/>
    <property type="project" value="UniProtKB-KW"/>
</dbReference>
<proteinExistence type="predicted"/>
<evidence type="ECO:0000259" key="7">
    <source>
        <dbReference type="PROSITE" id="PS51471"/>
    </source>
</evidence>
<dbReference type="AlphaFoldDB" id="A0A4T0SJV8"/>
<dbReference type="Pfam" id="PF13532">
    <property type="entry name" value="2OG-FeII_Oxy_2"/>
    <property type="match status" value="1"/>
</dbReference>
<evidence type="ECO:0000313" key="8">
    <source>
        <dbReference type="EMBL" id="TIC60030.1"/>
    </source>
</evidence>
<gene>
    <name evidence="9" type="ORF">E3Q02_03720</name>
    <name evidence="8" type="ORF">E3Q03_03501</name>
</gene>
<feature type="binding site" evidence="5">
    <location>
        <position position="275"/>
    </location>
    <ligand>
        <name>Fe cation</name>
        <dbReference type="ChEBI" id="CHEBI:24875"/>
        <note>catalytic</note>
    </ligand>
</feature>
<dbReference type="Gene3D" id="2.60.120.590">
    <property type="entry name" value="Alpha-ketoglutarate-dependent dioxygenase AlkB-like"/>
    <property type="match status" value="1"/>
</dbReference>
<evidence type="ECO:0000256" key="3">
    <source>
        <dbReference type="ARBA" id="ARBA00023002"/>
    </source>
</evidence>
<keyword evidence="2" id="KW-0223">Dioxygenase</keyword>
<evidence type="ECO:0000313" key="9">
    <source>
        <dbReference type="EMBL" id="TIC62018.1"/>
    </source>
</evidence>
<comment type="cofactor">
    <cofactor evidence="5">
        <name>Fe(2+)</name>
        <dbReference type="ChEBI" id="CHEBI:29033"/>
    </cofactor>
    <text evidence="5">Binds 1 Fe(2+) ion per subunit.</text>
</comment>
<dbReference type="SUPFAM" id="SSF51197">
    <property type="entry name" value="Clavaminate synthase-like"/>
    <property type="match status" value="1"/>
</dbReference>
<evidence type="ECO:0000256" key="5">
    <source>
        <dbReference type="PIRSR" id="PIRSR604574-2"/>
    </source>
</evidence>
<dbReference type="InterPro" id="IPR005123">
    <property type="entry name" value="Oxoglu/Fe-dep_dioxygenase_dom"/>
</dbReference>
<feature type="binding site" evidence="5">
    <location>
        <position position="331"/>
    </location>
    <ligand>
        <name>Fe cation</name>
        <dbReference type="ChEBI" id="CHEBI:24875"/>
        <note>catalytic</note>
    </ligand>
</feature>
<evidence type="ECO:0000256" key="2">
    <source>
        <dbReference type="ARBA" id="ARBA00022964"/>
    </source>
</evidence>
<keyword evidence="1 5" id="KW-0479">Metal-binding</keyword>
<dbReference type="PANTHER" id="PTHR16557:SF2">
    <property type="entry name" value="NUCLEIC ACID DIOXYGENASE ALKBH1"/>
    <property type="match status" value="1"/>
</dbReference>
<dbReference type="InterPro" id="IPR037151">
    <property type="entry name" value="AlkB-like_sf"/>
</dbReference>
<dbReference type="Proteomes" id="UP000309601">
    <property type="component" value="Unassembled WGS sequence"/>
</dbReference>
<evidence type="ECO:0000256" key="6">
    <source>
        <dbReference type="SAM" id="MobiDB-lite"/>
    </source>
</evidence>
<dbReference type="EMBL" id="SPRV01000049">
    <property type="protein sequence ID" value="TIC60030.1"/>
    <property type="molecule type" value="Genomic_DNA"/>
</dbReference>
<dbReference type="PROSITE" id="PS51471">
    <property type="entry name" value="FE2OG_OXY"/>
    <property type="match status" value="1"/>
</dbReference>
<feature type="domain" description="Fe2OG dioxygenase" evidence="7">
    <location>
        <begin position="255"/>
        <end position="374"/>
    </location>
</feature>
<evidence type="ECO:0000256" key="1">
    <source>
        <dbReference type="ARBA" id="ARBA00022723"/>
    </source>
</evidence>
<feature type="compositionally biased region" description="Basic and acidic residues" evidence="6">
    <location>
        <begin position="128"/>
        <end position="138"/>
    </location>
</feature>
<evidence type="ECO:0000313" key="10">
    <source>
        <dbReference type="Proteomes" id="UP000305362"/>
    </source>
</evidence>
<name>A0A4T0SJV8_9BASI</name>
<dbReference type="Proteomes" id="UP000305362">
    <property type="component" value="Unassembled WGS sequence"/>
</dbReference>
<dbReference type="GO" id="GO:0005737">
    <property type="term" value="C:cytoplasm"/>
    <property type="evidence" value="ECO:0007669"/>
    <property type="project" value="TreeGrafter"/>
</dbReference>
<dbReference type="OrthoDB" id="6614653at2759"/>
<evidence type="ECO:0000313" key="11">
    <source>
        <dbReference type="Proteomes" id="UP000309601"/>
    </source>
</evidence>
<feature type="region of interest" description="Disordered" evidence="6">
    <location>
        <begin position="128"/>
        <end position="153"/>
    </location>
</feature>
<dbReference type="EMBL" id="SPRW01000053">
    <property type="protein sequence ID" value="TIC62018.1"/>
    <property type="molecule type" value="Genomic_DNA"/>
</dbReference>
<protein>
    <recommendedName>
        <fullName evidence="7">Fe2OG dioxygenase domain-containing protein</fullName>
    </recommendedName>
</protein>
<dbReference type="GO" id="GO:0005634">
    <property type="term" value="C:nucleus"/>
    <property type="evidence" value="ECO:0007669"/>
    <property type="project" value="TreeGrafter"/>
</dbReference>
<sequence length="386" mass="44143">MPLSKQRFARPPTPPETDTAIRRSERFYKRKDIPLDLSYAFDWQRDEKDAIKIAEKCYTFEKHPGGLYSLIFLPEYLNEEEQKGLIRQSVKDIPTPPNRTSLDAHYYMPKEGLWYHYANQTKDDIALPRATKEEKREPPSYYAPSGTRPTINNEPSTFEILKQISRSNNPEIPPSTTVKPLNGERAMNKLRWTNIGHYYHWGLKQYDFSVRDPQTGGPIAVPAPVSDVCKSVVSSIPWERTSVADQASEWKKSYRPDAGIINYYNLNDTLMAHVDRSEVTATLPLVSISLGHSAILLIGDDIRESTNPPTAIVLRSGDVIVMSGPTRRSYHGVPRILERTLPEHLKSQEDDEEWEPYARYLSKTRINVNVRQSGLTDEQITELVSV</sequence>
<accession>A0A4T0SJV8</accession>
<feature type="binding site" evidence="5">
    <location>
        <position position="273"/>
    </location>
    <ligand>
        <name>Fe cation</name>
        <dbReference type="ChEBI" id="CHEBI:24875"/>
        <note>catalytic</note>
    </ligand>
</feature>
<comment type="caution">
    <text evidence="9">The sequence shown here is derived from an EMBL/GenBank/DDBJ whole genome shotgun (WGS) entry which is preliminary data.</text>
</comment>
<organism evidence="9 11">
    <name type="scientific">Wallemia mellicola</name>
    <dbReference type="NCBI Taxonomy" id="1708541"/>
    <lineage>
        <taxon>Eukaryota</taxon>
        <taxon>Fungi</taxon>
        <taxon>Dikarya</taxon>
        <taxon>Basidiomycota</taxon>
        <taxon>Wallemiomycotina</taxon>
        <taxon>Wallemiomycetes</taxon>
        <taxon>Wallemiales</taxon>
        <taxon>Wallemiaceae</taxon>
        <taxon>Wallemia</taxon>
    </lineage>
</organism>
<dbReference type="PANTHER" id="PTHR16557">
    <property type="entry name" value="ALKYLATED DNA REPAIR PROTEIN ALKB-RELATED"/>
    <property type="match status" value="1"/>
</dbReference>
<dbReference type="GO" id="GO:0046872">
    <property type="term" value="F:metal ion binding"/>
    <property type="evidence" value="ECO:0007669"/>
    <property type="project" value="UniProtKB-KW"/>
</dbReference>
<evidence type="ECO:0000256" key="4">
    <source>
        <dbReference type="ARBA" id="ARBA00023004"/>
    </source>
</evidence>
<dbReference type="InterPro" id="IPR004574">
    <property type="entry name" value="Alkb"/>
</dbReference>